<feature type="domain" description="D-isomer specific 2-hydroxyacid dehydrogenase catalytic" evidence="4">
    <location>
        <begin position="12"/>
        <end position="316"/>
    </location>
</feature>
<gene>
    <name evidence="6" type="ORF">LMG21510_00508</name>
</gene>
<evidence type="ECO:0000256" key="3">
    <source>
        <dbReference type="RuleBase" id="RU003719"/>
    </source>
</evidence>
<dbReference type="InterPro" id="IPR006139">
    <property type="entry name" value="D-isomer_2_OHA_DH_cat_dom"/>
</dbReference>
<evidence type="ECO:0000313" key="6">
    <source>
        <dbReference type="EMBL" id="CAG9166714.1"/>
    </source>
</evidence>
<dbReference type="RefSeq" id="WP_222206084.1">
    <property type="nucleotide sequence ID" value="NZ_CAJZAH010000001.1"/>
</dbReference>
<accession>A0ABM8WH46</accession>
<feature type="domain" description="D-isomer specific 2-hydroxyacid dehydrogenase NAD-binding" evidence="5">
    <location>
        <begin position="114"/>
        <end position="284"/>
    </location>
</feature>
<keyword evidence="2" id="KW-0520">NAD</keyword>
<dbReference type="SUPFAM" id="SSF52283">
    <property type="entry name" value="Formate/glycerate dehydrogenase catalytic domain-like"/>
    <property type="match status" value="1"/>
</dbReference>
<evidence type="ECO:0000256" key="2">
    <source>
        <dbReference type="ARBA" id="ARBA00023027"/>
    </source>
</evidence>
<keyword evidence="7" id="KW-1185">Reference proteome</keyword>
<protein>
    <submittedName>
        <fullName evidence="6">2-ketogluconate reductase</fullName>
        <ecNumber evidence="6">1.1.1.215</ecNumber>
    </submittedName>
</protein>
<dbReference type="PANTHER" id="PTHR10996:SF178">
    <property type="entry name" value="2-HYDROXYACID DEHYDROGENASE YGL185C-RELATED"/>
    <property type="match status" value="1"/>
</dbReference>
<dbReference type="SUPFAM" id="SSF51735">
    <property type="entry name" value="NAD(P)-binding Rossmann-fold domains"/>
    <property type="match status" value="1"/>
</dbReference>
<evidence type="ECO:0000313" key="7">
    <source>
        <dbReference type="Proteomes" id="UP000721236"/>
    </source>
</evidence>
<dbReference type="PANTHER" id="PTHR10996">
    <property type="entry name" value="2-HYDROXYACID DEHYDROGENASE-RELATED"/>
    <property type="match status" value="1"/>
</dbReference>
<dbReference type="Pfam" id="PF02826">
    <property type="entry name" value="2-Hacid_dh_C"/>
    <property type="match status" value="1"/>
</dbReference>
<dbReference type="InterPro" id="IPR036291">
    <property type="entry name" value="NAD(P)-bd_dom_sf"/>
</dbReference>
<dbReference type="CDD" id="cd12156">
    <property type="entry name" value="HPPR"/>
    <property type="match status" value="1"/>
</dbReference>
<proteinExistence type="inferred from homology"/>
<dbReference type="Proteomes" id="UP000721236">
    <property type="component" value="Unassembled WGS sequence"/>
</dbReference>
<evidence type="ECO:0000259" key="4">
    <source>
        <dbReference type="Pfam" id="PF00389"/>
    </source>
</evidence>
<evidence type="ECO:0000259" key="5">
    <source>
        <dbReference type="Pfam" id="PF02826"/>
    </source>
</evidence>
<reference evidence="6 7" key="1">
    <citation type="submission" date="2021-08" db="EMBL/GenBank/DDBJ databases">
        <authorList>
            <person name="Peeters C."/>
        </authorList>
    </citation>
    <scope>NUCLEOTIDE SEQUENCE [LARGE SCALE GENOMIC DNA]</scope>
    <source>
        <strain evidence="6 7">LMG 21510</strain>
    </source>
</reference>
<comment type="caution">
    <text evidence="6">The sequence shown here is derived from an EMBL/GenBank/DDBJ whole genome shotgun (WGS) entry which is preliminary data.</text>
</comment>
<dbReference type="InterPro" id="IPR050223">
    <property type="entry name" value="D-isomer_2-hydroxyacid_DH"/>
</dbReference>
<dbReference type="EMBL" id="CAJZAH010000001">
    <property type="protein sequence ID" value="CAG9166714.1"/>
    <property type="molecule type" value="Genomic_DNA"/>
</dbReference>
<name>A0ABM8WH46_9BURK</name>
<dbReference type="Gene3D" id="3.40.50.720">
    <property type="entry name" value="NAD(P)-binding Rossmann-like Domain"/>
    <property type="match status" value="2"/>
</dbReference>
<dbReference type="InterPro" id="IPR006140">
    <property type="entry name" value="D-isomer_DH_NAD-bd"/>
</dbReference>
<dbReference type="EC" id="1.1.1.215" evidence="6"/>
<dbReference type="GO" id="GO:0008873">
    <property type="term" value="F:gluconate 2-dehydrogenase activity"/>
    <property type="evidence" value="ECO:0007669"/>
    <property type="project" value="UniProtKB-EC"/>
</dbReference>
<keyword evidence="1 3" id="KW-0560">Oxidoreductase</keyword>
<dbReference type="Pfam" id="PF00389">
    <property type="entry name" value="2-Hacid_dh"/>
    <property type="match status" value="1"/>
</dbReference>
<organism evidence="6 7">
    <name type="scientific">Cupriavidus respiraculi</name>
    <dbReference type="NCBI Taxonomy" id="195930"/>
    <lineage>
        <taxon>Bacteria</taxon>
        <taxon>Pseudomonadati</taxon>
        <taxon>Pseudomonadota</taxon>
        <taxon>Betaproteobacteria</taxon>
        <taxon>Burkholderiales</taxon>
        <taxon>Burkholderiaceae</taxon>
        <taxon>Cupriavidus</taxon>
    </lineage>
</organism>
<sequence>MKTPVTRPILLVVTPFAAEALAPAREHFEIVEWRALPDAAVFLRERGGRVVAMITNGMAGVPANCRDTLPNLAVIACNGVGYDAIDVPWATARGIRVSNTPDILSGDVADLAVLLALAAHRRLPQADRFVREGQWQAGPFPLARRFWGSRVGILGLGRIGRLIARRAAAFDTQIGYCGRKPQDVPYTYFGSTDALAEWADVLIVATPGGPDTRHLVGRETLRALGGDGVLVNVARGSVVDQSALIEALGDGTLGAAGLDVFEDEPHVPPALTGSDRVVLTPHIASATVQTRRAMAELVVENLTRHARGLPLATPVN</sequence>
<evidence type="ECO:0000256" key="1">
    <source>
        <dbReference type="ARBA" id="ARBA00023002"/>
    </source>
</evidence>
<comment type="similarity">
    <text evidence="3">Belongs to the D-isomer specific 2-hydroxyacid dehydrogenase family.</text>
</comment>